<evidence type="ECO:0000256" key="4">
    <source>
        <dbReference type="ARBA" id="ARBA00022840"/>
    </source>
</evidence>
<dbReference type="InterPro" id="IPR008271">
    <property type="entry name" value="Ser/Thr_kinase_AS"/>
</dbReference>
<sequence length="695" mass="74062">MSPQRNTGPGPESELPEYAGHYRLESCLGSGGMGVVHLARSTSGMKLAVKVVHADFAKDPEFRGRFRQEVAAARRVSGAFTAPVVDADPEAERPWMATLYIPGPTLSDHVKRNGPMPPAQLRRLMAGLAEALRDIHRVGVVHRDLKPSNVLLAEDGPKVIDFGISRPKDSELRTETGKLIGTPPFMAPEQFRRPREVGSAADIFALGSVMVHAATGRGPFDSDSPYVVAYQVVHDDPDLTGVPEDLAPLVLRCLAKEPEDRPTPDELMRELRSAAASYDTQAFIPPQRANDVPSPEARVEEPRRRHGKRPLRSVVLAGVAIVLVIGAAVTALSVGGPTPASDAATPRTTAHGFHAWEAKPTSGGGAAQCSYGAGKLLCTQSRQVFALDPSDGSRLWRHTLTGVEGDGPPVLSGGLVQPSTSKGRHLEALVPSSGRTRWQRNMPAHGAVRASGGMLLITGTDGTVTGVNGASGKAEWTGRIPGQSTPYFTSFAGDTLAYATSTSDDGSSTHVTAVDPDTGDVRWDAHLDGSLEPFDTEDGSVYFLSIDPVYGQTKALVIYAPVSESTRTMVLPVRRELARATVHAGVVYLLAIGGSLDALDMGTRKRLWHLETSVSRGSTPVVDSGHLYFSAADGRLLAFDTEKGRLVGQTPPRLRTNSDRVMAALPEPVLADGHVYATAPDGTVFAVDGRDPSRW</sequence>
<feature type="binding site" evidence="5">
    <location>
        <position position="50"/>
    </location>
    <ligand>
        <name>ATP</name>
        <dbReference type="ChEBI" id="CHEBI:30616"/>
    </ligand>
</feature>
<keyword evidence="2 5" id="KW-0547">Nucleotide-binding</keyword>
<dbReference type="SMART" id="SM00220">
    <property type="entry name" value="S_TKc"/>
    <property type="match status" value="1"/>
</dbReference>
<keyword evidence="7" id="KW-1133">Transmembrane helix</keyword>
<evidence type="ECO:0000259" key="8">
    <source>
        <dbReference type="PROSITE" id="PS50011"/>
    </source>
</evidence>
<evidence type="ECO:0000313" key="10">
    <source>
        <dbReference type="Proteomes" id="UP001333996"/>
    </source>
</evidence>
<dbReference type="InterPro" id="IPR011009">
    <property type="entry name" value="Kinase-like_dom_sf"/>
</dbReference>
<proteinExistence type="predicted"/>
<comment type="caution">
    <text evidence="9">The sequence shown here is derived from an EMBL/GenBank/DDBJ whole genome shotgun (WGS) entry which is preliminary data.</text>
</comment>
<evidence type="ECO:0000256" key="6">
    <source>
        <dbReference type="SAM" id="MobiDB-lite"/>
    </source>
</evidence>
<dbReference type="PROSITE" id="PS00108">
    <property type="entry name" value="PROTEIN_KINASE_ST"/>
    <property type="match status" value="1"/>
</dbReference>
<keyword evidence="4 5" id="KW-0067">ATP-binding</keyword>
<organism evidence="9 10">
    <name type="scientific">Streptomyces chiangmaiensis</name>
    <dbReference type="NCBI Taxonomy" id="766497"/>
    <lineage>
        <taxon>Bacteria</taxon>
        <taxon>Bacillati</taxon>
        <taxon>Actinomycetota</taxon>
        <taxon>Actinomycetes</taxon>
        <taxon>Kitasatosporales</taxon>
        <taxon>Streptomycetaceae</taxon>
        <taxon>Streptomyces</taxon>
    </lineage>
</organism>
<evidence type="ECO:0000313" key="9">
    <source>
        <dbReference type="EMBL" id="MED7827289.1"/>
    </source>
</evidence>
<dbReference type="SUPFAM" id="SSF56112">
    <property type="entry name" value="Protein kinase-like (PK-like)"/>
    <property type="match status" value="1"/>
</dbReference>
<dbReference type="CDD" id="cd14014">
    <property type="entry name" value="STKc_PknB_like"/>
    <property type="match status" value="1"/>
</dbReference>
<keyword evidence="7" id="KW-0472">Membrane</keyword>
<dbReference type="InterPro" id="IPR017441">
    <property type="entry name" value="Protein_kinase_ATP_BS"/>
</dbReference>
<dbReference type="SUPFAM" id="SSF50998">
    <property type="entry name" value="Quinoprotein alcohol dehydrogenase-like"/>
    <property type="match status" value="1"/>
</dbReference>
<dbReference type="InterPro" id="IPR002372">
    <property type="entry name" value="PQQ_rpt_dom"/>
</dbReference>
<dbReference type="InterPro" id="IPR015943">
    <property type="entry name" value="WD40/YVTN_repeat-like_dom_sf"/>
</dbReference>
<protein>
    <submittedName>
        <fullName evidence="9">Serine/threonine-protein kinase</fullName>
    </submittedName>
</protein>
<feature type="domain" description="Protein kinase" evidence="8">
    <location>
        <begin position="22"/>
        <end position="284"/>
    </location>
</feature>
<evidence type="ECO:0000256" key="5">
    <source>
        <dbReference type="PROSITE-ProRule" id="PRU10141"/>
    </source>
</evidence>
<feature type="transmembrane region" description="Helical" evidence="7">
    <location>
        <begin position="313"/>
        <end position="334"/>
    </location>
</feature>
<dbReference type="InterPro" id="IPR011047">
    <property type="entry name" value="Quinoprotein_ADH-like_sf"/>
</dbReference>
<dbReference type="EMBL" id="JAYWVC010000219">
    <property type="protein sequence ID" value="MED7827289.1"/>
    <property type="molecule type" value="Genomic_DNA"/>
</dbReference>
<evidence type="ECO:0000256" key="1">
    <source>
        <dbReference type="ARBA" id="ARBA00022679"/>
    </source>
</evidence>
<evidence type="ECO:0000256" key="7">
    <source>
        <dbReference type="SAM" id="Phobius"/>
    </source>
</evidence>
<dbReference type="GO" id="GO:0016301">
    <property type="term" value="F:kinase activity"/>
    <property type="evidence" value="ECO:0007669"/>
    <property type="project" value="UniProtKB-KW"/>
</dbReference>
<dbReference type="Proteomes" id="UP001333996">
    <property type="component" value="Unassembled WGS sequence"/>
</dbReference>
<accession>A0ABU7FW14</accession>
<keyword evidence="10" id="KW-1185">Reference proteome</keyword>
<dbReference type="SMART" id="SM00564">
    <property type="entry name" value="PQQ"/>
    <property type="match status" value="7"/>
</dbReference>
<evidence type="ECO:0000256" key="2">
    <source>
        <dbReference type="ARBA" id="ARBA00022741"/>
    </source>
</evidence>
<reference evidence="9" key="1">
    <citation type="submission" date="2024-01" db="EMBL/GenBank/DDBJ databases">
        <title>First draft genome sequence data of TA4-1, the type strain of Gram-positive actinobacterium Streptomyces chiangmaiensis.</title>
        <authorList>
            <person name="Yasawong M."/>
            <person name="Nantapong N."/>
        </authorList>
    </citation>
    <scope>NUCLEOTIDE SEQUENCE</scope>
    <source>
        <strain evidence="9">TA4-1</strain>
    </source>
</reference>
<feature type="region of interest" description="Disordered" evidence="6">
    <location>
        <begin position="285"/>
        <end position="305"/>
    </location>
</feature>
<dbReference type="PANTHER" id="PTHR43289:SF34">
    <property type="entry name" value="SERINE_THREONINE-PROTEIN KINASE YBDM-RELATED"/>
    <property type="match status" value="1"/>
</dbReference>
<dbReference type="InterPro" id="IPR018391">
    <property type="entry name" value="PQQ_b-propeller_rpt"/>
</dbReference>
<dbReference type="InterPro" id="IPR000719">
    <property type="entry name" value="Prot_kinase_dom"/>
</dbReference>
<name>A0ABU7FW14_9ACTN</name>
<dbReference type="PROSITE" id="PS00107">
    <property type="entry name" value="PROTEIN_KINASE_ATP"/>
    <property type="match status" value="1"/>
</dbReference>
<dbReference type="Pfam" id="PF00069">
    <property type="entry name" value="Pkinase"/>
    <property type="match status" value="1"/>
</dbReference>
<gene>
    <name evidence="9" type="ORF">VXC91_36635</name>
</gene>
<dbReference type="PROSITE" id="PS50011">
    <property type="entry name" value="PROTEIN_KINASE_DOM"/>
    <property type="match status" value="1"/>
</dbReference>
<keyword evidence="1" id="KW-0808">Transferase</keyword>
<evidence type="ECO:0000256" key="3">
    <source>
        <dbReference type="ARBA" id="ARBA00022777"/>
    </source>
</evidence>
<dbReference type="RefSeq" id="WP_329511672.1">
    <property type="nucleotide sequence ID" value="NZ_BAAAYZ010000183.1"/>
</dbReference>
<keyword evidence="7" id="KW-0812">Transmembrane</keyword>
<dbReference type="Gene3D" id="3.30.200.20">
    <property type="entry name" value="Phosphorylase Kinase, domain 1"/>
    <property type="match status" value="1"/>
</dbReference>
<dbReference type="Pfam" id="PF13360">
    <property type="entry name" value="PQQ_2"/>
    <property type="match status" value="2"/>
</dbReference>
<dbReference type="PANTHER" id="PTHR43289">
    <property type="entry name" value="MITOGEN-ACTIVATED PROTEIN KINASE KINASE KINASE 20-RELATED"/>
    <property type="match status" value="1"/>
</dbReference>
<keyword evidence="3 9" id="KW-0418">Kinase</keyword>
<dbReference type="Gene3D" id="1.10.510.10">
    <property type="entry name" value="Transferase(Phosphotransferase) domain 1"/>
    <property type="match status" value="1"/>
</dbReference>
<dbReference type="Gene3D" id="2.130.10.10">
    <property type="entry name" value="YVTN repeat-like/Quinoprotein amine dehydrogenase"/>
    <property type="match status" value="2"/>
</dbReference>